<protein>
    <recommendedName>
        <fullName evidence="1">Protein kinase domain-containing protein</fullName>
    </recommendedName>
</protein>
<dbReference type="GO" id="GO:0004672">
    <property type="term" value="F:protein kinase activity"/>
    <property type="evidence" value="ECO:0007669"/>
    <property type="project" value="InterPro"/>
</dbReference>
<dbReference type="SUPFAM" id="SSF56112">
    <property type="entry name" value="Protein kinase-like (PK-like)"/>
    <property type="match status" value="1"/>
</dbReference>
<sequence>MANIDFNKLNINSTPNKRSELEDLWVSFQPYLLSKGYRLRARYQPDWVPSWRPGDSPLRYEDSLDCKPLRVLDATRILDGQQVKIKMVVPSPSGEAQHEYGLLKRFSSMPLKEDASNHVVPLLDSFPIPGVESGYFTVTPLLGRYNHPPFYNLAEIHDFLQQIFEGVLFMHKNDVAHWQKKPRYYLIDLGHTKWFKDSSVPRTSKGIAARIPAPEQSAGNLWDPFAVDVYQLGMLIHEGFMKDIDLEFLTPLVRQMIHEDPGSRPSLAAAHASMNTAFLGLSGWRYRRPVIKKTSGFPTRCQAFLTGLSIELKYLLQRLFHALGLQ</sequence>
<dbReference type="Proteomes" id="UP000663840">
    <property type="component" value="Unassembled WGS sequence"/>
</dbReference>
<gene>
    <name evidence="2" type="ORF">RDB_LOCUS148828</name>
</gene>
<dbReference type="GO" id="GO:0005524">
    <property type="term" value="F:ATP binding"/>
    <property type="evidence" value="ECO:0007669"/>
    <property type="project" value="InterPro"/>
</dbReference>
<evidence type="ECO:0000259" key="1">
    <source>
        <dbReference type="SMART" id="SM00220"/>
    </source>
</evidence>
<comment type="caution">
    <text evidence="2">The sequence shown here is derived from an EMBL/GenBank/DDBJ whole genome shotgun (WGS) entry which is preliminary data.</text>
</comment>
<evidence type="ECO:0000313" key="3">
    <source>
        <dbReference type="Proteomes" id="UP000663840"/>
    </source>
</evidence>
<organism evidence="2 3">
    <name type="scientific">Rhizoctonia solani</name>
    <dbReference type="NCBI Taxonomy" id="456999"/>
    <lineage>
        <taxon>Eukaryota</taxon>
        <taxon>Fungi</taxon>
        <taxon>Dikarya</taxon>
        <taxon>Basidiomycota</taxon>
        <taxon>Agaricomycotina</taxon>
        <taxon>Agaricomycetes</taxon>
        <taxon>Cantharellales</taxon>
        <taxon>Ceratobasidiaceae</taxon>
        <taxon>Rhizoctonia</taxon>
    </lineage>
</organism>
<evidence type="ECO:0000313" key="2">
    <source>
        <dbReference type="EMBL" id="CAE6491366.1"/>
    </source>
</evidence>
<name>A0A8H3CMM7_9AGAM</name>
<dbReference type="Gene3D" id="1.10.510.10">
    <property type="entry name" value="Transferase(Phosphotransferase) domain 1"/>
    <property type="match status" value="1"/>
</dbReference>
<dbReference type="InterPro" id="IPR000719">
    <property type="entry name" value="Prot_kinase_dom"/>
</dbReference>
<proteinExistence type="predicted"/>
<accession>A0A8H3CMM7</accession>
<reference evidence="2" key="1">
    <citation type="submission" date="2021-01" db="EMBL/GenBank/DDBJ databases">
        <authorList>
            <person name="Kaushik A."/>
        </authorList>
    </citation>
    <scope>NUCLEOTIDE SEQUENCE</scope>
    <source>
        <strain evidence="2">AG1-1A</strain>
    </source>
</reference>
<dbReference type="AlphaFoldDB" id="A0A8H3CMM7"/>
<dbReference type="InterPro" id="IPR011009">
    <property type="entry name" value="Kinase-like_dom_sf"/>
</dbReference>
<feature type="domain" description="Protein kinase" evidence="1">
    <location>
        <begin position="63"/>
        <end position="279"/>
    </location>
</feature>
<dbReference type="SMART" id="SM00220">
    <property type="entry name" value="S_TKc"/>
    <property type="match status" value="1"/>
</dbReference>
<dbReference type="EMBL" id="CAJMWR010004254">
    <property type="protein sequence ID" value="CAE6491366.1"/>
    <property type="molecule type" value="Genomic_DNA"/>
</dbReference>